<dbReference type="PANTHER" id="PTHR28054">
    <property type="entry name" value="RNA POLYMERASE I-SPECIFIC TRANSCRIPTION INITIATION FACTOR RRN10"/>
    <property type="match status" value="1"/>
</dbReference>
<comment type="caution">
    <text evidence="2">The sequence shown here is derived from an EMBL/GenBank/DDBJ whole genome shotgun (WGS) entry which is preliminary data.</text>
</comment>
<feature type="region of interest" description="Disordered" evidence="1">
    <location>
        <begin position="34"/>
        <end position="71"/>
    </location>
</feature>
<protein>
    <submittedName>
        <fullName evidence="2">Uncharacterized protein</fullName>
    </submittedName>
</protein>
<accession>A0A8H3YW59</accession>
<feature type="region of interest" description="Disordered" evidence="1">
    <location>
        <begin position="271"/>
        <end position="522"/>
    </location>
</feature>
<organism evidence="2 3">
    <name type="scientific">Venturia inaequalis</name>
    <name type="common">Apple scab fungus</name>
    <dbReference type="NCBI Taxonomy" id="5025"/>
    <lineage>
        <taxon>Eukaryota</taxon>
        <taxon>Fungi</taxon>
        <taxon>Dikarya</taxon>
        <taxon>Ascomycota</taxon>
        <taxon>Pezizomycotina</taxon>
        <taxon>Dothideomycetes</taxon>
        <taxon>Pleosporomycetidae</taxon>
        <taxon>Venturiales</taxon>
        <taxon>Venturiaceae</taxon>
        <taxon>Venturia</taxon>
    </lineage>
</organism>
<feature type="compositionally biased region" description="Polar residues" evidence="1">
    <location>
        <begin position="35"/>
        <end position="66"/>
    </location>
</feature>
<reference evidence="2 3" key="1">
    <citation type="submission" date="2019-11" db="EMBL/GenBank/DDBJ databases">
        <title>Venturia inaequalis Genome Resource.</title>
        <authorList>
            <person name="Lichtner F.J."/>
        </authorList>
    </citation>
    <scope>NUCLEOTIDE SEQUENCE [LARGE SCALE GENOMIC DNA]</scope>
    <source>
        <strain evidence="2">Bline_iso_100314</strain>
    </source>
</reference>
<feature type="compositionally biased region" description="Basic and acidic residues" evidence="1">
    <location>
        <begin position="475"/>
        <end position="522"/>
    </location>
</feature>
<feature type="compositionally biased region" description="Basic and acidic residues" evidence="1">
    <location>
        <begin position="363"/>
        <end position="376"/>
    </location>
</feature>
<dbReference type="GO" id="GO:0006360">
    <property type="term" value="P:transcription by RNA polymerase I"/>
    <property type="evidence" value="ECO:0007669"/>
    <property type="project" value="InterPro"/>
</dbReference>
<dbReference type="EMBL" id="WNWQ01000299">
    <property type="protein sequence ID" value="KAE9971276.1"/>
    <property type="molecule type" value="Genomic_DNA"/>
</dbReference>
<dbReference type="PANTHER" id="PTHR28054:SF1">
    <property type="entry name" value="RNA POLYMERASE I-SPECIFIC TRANSCRIPTION INITIATION FACTOR RRN10"/>
    <property type="match status" value="1"/>
</dbReference>
<dbReference type="Proteomes" id="UP000433883">
    <property type="component" value="Unassembled WGS sequence"/>
</dbReference>
<evidence type="ECO:0000313" key="3">
    <source>
        <dbReference type="Proteomes" id="UP000433883"/>
    </source>
</evidence>
<sequence>MLALKLLTNPASYVGTHDISKKVHFRTKADYFASSKPSPVTDAASNGTTTAGKRNTGNITRGTMATKNAEKWSKRRKVSVYDAVAGRAGRNGFLATEPVYSKDRDTASSSTRPVPPDDVLFSRKGARKRLAEEDEYVGINDLGPIPPNDLLETVHRYVSLLYGRSNIQRKHLHYKSMDGTALLALSVLLEEALEQSLGETGHLAFLAADEELESSPPELGWDGHTWVKKASRRLNVENQSFPSAHKDGSPVHNELEEDEAGEVVEIEDADEVQDDWQSSSPFGTPKNIEPRTESSESVHERSRTSSGTEPPASLSSPNREVIDISATKPRPARKTRARRSKRTYDDERYKSTAMVQSSDEDGNEAHLSEHDTKMADPEESIVQHASASPQFSTDSGSQTDSDGERLKTFPSRAVIGRGNDRSRSVRVAYRKRSPSQDSNSSRQVSKPGSEESISDEEPRSESEDEDGTAKATAPTHHDESHHKTEKKTTGEEASKALDKRPEDKMAKFKKSMDDLLDHLMSQ</sequence>
<feature type="compositionally biased region" description="Polar residues" evidence="1">
    <location>
        <begin position="435"/>
        <end position="446"/>
    </location>
</feature>
<gene>
    <name evidence="2" type="ORF">BLS_004503</name>
</gene>
<feature type="compositionally biased region" description="Basic and acidic residues" evidence="1">
    <location>
        <begin position="288"/>
        <end position="303"/>
    </location>
</feature>
<feature type="region of interest" description="Disordered" evidence="1">
    <location>
        <begin position="96"/>
        <end position="118"/>
    </location>
</feature>
<proteinExistence type="predicted"/>
<dbReference type="InterPro" id="IPR022793">
    <property type="entry name" value="Rrn10"/>
</dbReference>
<feature type="compositionally biased region" description="Polar residues" evidence="1">
    <location>
        <begin position="304"/>
        <end position="318"/>
    </location>
</feature>
<evidence type="ECO:0000313" key="2">
    <source>
        <dbReference type="EMBL" id="KAE9971276.1"/>
    </source>
</evidence>
<feature type="region of interest" description="Disordered" evidence="1">
    <location>
        <begin position="239"/>
        <end position="258"/>
    </location>
</feature>
<feature type="compositionally biased region" description="Basic residues" evidence="1">
    <location>
        <begin position="330"/>
        <end position="341"/>
    </location>
</feature>
<evidence type="ECO:0000256" key="1">
    <source>
        <dbReference type="SAM" id="MobiDB-lite"/>
    </source>
</evidence>
<dbReference type="AlphaFoldDB" id="A0A8H3YW59"/>
<name>A0A8H3YW59_VENIN</name>